<evidence type="ECO:0000256" key="1">
    <source>
        <dbReference type="SAM" id="Phobius"/>
    </source>
</evidence>
<organism evidence="2 3">
    <name type="scientific">Leminorella richardii</name>
    <dbReference type="NCBI Taxonomy" id="158841"/>
    <lineage>
        <taxon>Bacteria</taxon>
        <taxon>Pseudomonadati</taxon>
        <taxon>Pseudomonadota</taxon>
        <taxon>Gammaproteobacteria</taxon>
        <taxon>Enterobacterales</taxon>
        <taxon>Budviciaceae</taxon>
        <taxon>Leminorella</taxon>
    </lineage>
</organism>
<feature type="transmembrane region" description="Helical" evidence="1">
    <location>
        <begin position="304"/>
        <end position="324"/>
    </location>
</feature>
<evidence type="ECO:0000313" key="3">
    <source>
        <dbReference type="Proteomes" id="UP000249005"/>
    </source>
</evidence>
<feature type="transmembrane region" description="Helical" evidence="1">
    <location>
        <begin position="345"/>
        <end position="373"/>
    </location>
</feature>
<name>A0A2X4V598_9GAMM</name>
<feature type="transmembrane region" description="Helical" evidence="1">
    <location>
        <begin position="385"/>
        <end position="409"/>
    </location>
</feature>
<dbReference type="GO" id="GO:0005886">
    <property type="term" value="C:plasma membrane"/>
    <property type="evidence" value="ECO:0007669"/>
    <property type="project" value="TreeGrafter"/>
</dbReference>
<feature type="transmembrane region" description="Helical" evidence="1">
    <location>
        <begin position="100"/>
        <end position="128"/>
    </location>
</feature>
<dbReference type="PANTHER" id="PTHR30354">
    <property type="entry name" value="GNT FAMILY GLUCONATE TRANSPORTER"/>
    <property type="match status" value="1"/>
</dbReference>
<feature type="transmembrane region" description="Helical" evidence="1">
    <location>
        <begin position="140"/>
        <end position="158"/>
    </location>
</feature>
<sequence>MSVGFAMSMLILAILIVVVLCVYFKIHAFVSLMTACLFLALTMEMPLAKIVSAFETGLGGTLGFLAPILALGAILGKLMEISGAAERLARTLINFLGKTHAHWAMLVVGYICGIPVFFQVGIILLIALMFSVTKESNLPVIQVGLSMVMGLLIVHCVVPPHPAAMAIAGSLNADVGKVIFYGLLVGLPAAAIAGPIYGKFIAKRFPVEVTGTYANAEPRPDSELPSFGKTLLVILLPLLLMIGKTIVELMIDKANPPAYMVYVNFIGTPMIALFISAVVAYFVLGTGRGFTLNQLGKFSESAMAPMASILLVIGAAGAFNKIIIDSGVGEALKQVLTSIQISPLIMAWVIAIVMRTALGSATVAMMAAAGFILPVLSGYPNLDPALVAIAIGTGAIGGSHVTDSGFWFVKESLGIPVGTMYATYTVATCIAAVLGLFATLALAAVV</sequence>
<feature type="transmembrane region" description="Helical" evidence="1">
    <location>
        <begin position="29"/>
        <end position="48"/>
    </location>
</feature>
<protein>
    <submittedName>
        <fullName evidence="2">DsdX permease</fullName>
    </submittedName>
</protein>
<dbReference type="PANTHER" id="PTHR30354:SF6">
    <property type="entry name" value="D-SERINE TRANSPORTER DSDX"/>
    <property type="match status" value="1"/>
</dbReference>
<keyword evidence="1" id="KW-0472">Membrane</keyword>
<feature type="transmembrane region" description="Helical" evidence="1">
    <location>
        <begin position="6"/>
        <end position="24"/>
    </location>
</feature>
<dbReference type="KEGG" id="lri:NCTC12151_03010"/>
<dbReference type="Proteomes" id="UP000249005">
    <property type="component" value="Chromosome 1"/>
</dbReference>
<dbReference type="AlphaFoldDB" id="A0A2X4V598"/>
<reference evidence="2 3" key="1">
    <citation type="submission" date="2018-06" db="EMBL/GenBank/DDBJ databases">
        <authorList>
            <consortium name="Pathogen Informatics"/>
            <person name="Doyle S."/>
        </authorList>
    </citation>
    <scope>NUCLEOTIDE SEQUENCE [LARGE SCALE GENOMIC DNA]</scope>
    <source>
        <strain evidence="2 3">NCTC12151</strain>
    </source>
</reference>
<gene>
    <name evidence="2" type="primary">dsdX_1</name>
    <name evidence="2" type="ORF">NCTC12151_03010</name>
</gene>
<feature type="transmembrane region" description="Helical" evidence="1">
    <location>
        <begin position="227"/>
        <end position="247"/>
    </location>
</feature>
<keyword evidence="1" id="KW-1133">Transmembrane helix</keyword>
<dbReference type="NCBIfam" id="TIGR00791">
    <property type="entry name" value="gntP"/>
    <property type="match status" value="1"/>
</dbReference>
<dbReference type="InterPro" id="IPR003474">
    <property type="entry name" value="Glcn_transporter"/>
</dbReference>
<keyword evidence="3" id="KW-1185">Reference proteome</keyword>
<accession>A0A2X4V598</accession>
<dbReference type="PIRSF" id="PIRSF002746">
    <property type="entry name" value="Gluconate_transporter"/>
    <property type="match status" value="1"/>
</dbReference>
<evidence type="ECO:0000313" key="2">
    <source>
        <dbReference type="EMBL" id="SQI43378.1"/>
    </source>
</evidence>
<dbReference type="GO" id="GO:0015128">
    <property type="term" value="F:gluconate transmembrane transporter activity"/>
    <property type="evidence" value="ECO:0007669"/>
    <property type="project" value="InterPro"/>
</dbReference>
<dbReference type="EMBL" id="LS483470">
    <property type="protein sequence ID" value="SQI43378.1"/>
    <property type="molecule type" value="Genomic_DNA"/>
</dbReference>
<feature type="transmembrane region" description="Helical" evidence="1">
    <location>
        <begin position="178"/>
        <end position="197"/>
    </location>
</feature>
<feature type="transmembrane region" description="Helical" evidence="1">
    <location>
        <begin position="421"/>
        <end position="445"/>
    </location>
</feature>
<dbReference type="Pfam" id="PF02447">
    <property type="entry name" value="GntP_permease"/>
    <property type="match status" value="1"/>
</dbReference>
<keyword evidence="1" id="KW-0812">Transmembrane</keyword>
<feature type="transmembrane region" description="Helical" evidence="1">
    <location>
        <begin position="259"/>
        <end position="284"/>
    </location>
</feature>
<proteinExistence type="predicted"/>
<feature type="transmembrane region" description="Helical" evidence="1">
    <location>
        <begin position="60"/>
        <end position="79"/>
    </location>
</feature>